<organism evidence="1">
    <name type="scientific">uncultured Caudovirales phage</name>
    <dbReference type="NCBI Taxonomy" id="2100421"/>
    <lineage>
        <taxon>Viruses</taxon>
        <taxon>Duplodnaviria</taxon>
        <taxon>Heunggongvirae</taxon>
        <taxon>Uroviricota</taxon>
        <taxon>Caudoviricetes</taxon>
        <taxon>Peduoviridae</taxon>
        <taxon>Maltschvirus</taxon>
        <taxon>Maltschvirus maltsch</taxon>
    </lineage>
</organism>
<reference evidence="1" key="1">
    <citation type="submission" date="2020-04" db="EMBL/GenBank/DDBJ databases">
        <authorList>
            <person name="Chiriac C."/>
            <person name="Salcher M."/>
            <person name="Ghai R."/>
            <person name="Kavagutti S V."/>
        </authorList>
    </citation>
    <scope>NUCLEOTIDE SEQUENCE</scope>
</reference>
<protein>
    <submittedName>
        <fullName evidence="1">Uncharacterized protein</fullName>
    </submittedName>
</protein>
<gene>
    <name evidence="1" type="ORF">UFOVP5_30</name>
</gene>
<sequence>MSDAAKFREADIKRAASGVIRAGIPIARIEIDHTGKIVIIPGLPTTAKESGEWADLEQ</sequence>
<evidence type="ECO:0000313" key="1">
    <source>
        <dbReference type="EMBL" id="CAB4120793.1"/>
    </source>
</evidence>
<accession>A0A6J5KHB3</accession>
<name>A0A6J5KHB3_9CAUD</name>
<dbReference type="EMBL" id="LR796135">
    <property type="protein sequence ID" value="CAB4120793.1"/>
    <property type="molecule type" value="Genomic_DNA"/>
</dbReference>
<proteinExistence type="predicted"/>